<dbReference type="AlphaFoldDB" id="A0A0C2JZ86"/>
<proteinExistence type="predicted"/>
<dbReference type="EMBL" id="JWZT01000148">
    <property type="protein sequence ID" value="KII74963.1"/>
    <property type="molecule type" value="Genomic_DNA"/>
</dbReference>
<dbReference type="Proteomes" id="UP000031668">
    <property type="component" value="Unassembled WGS sequence"/>
</dbReference>
<name>A0A0C2JZ86_THEKT</name>
<keyword evidence="2" id="KW-1185">Reference proteome</keyword>
<dbReference type="OrthoDB" id="6492514at2759"/>
<comment type="caution">
    <text evidence="1">The sequence shown here is derived from an EMBL/GenBank/DDBJ whole genome shotgun (WGS) entry which is preliminary data.</text>
</comment>
<evidence type="ECO:0000313" key="1">
    <source>
        <dbReference type="EMBL" id="KII74963.1"/>
    </source>
</evidence>
<gene>
    <name evidence="1" type="ORF">RF11_05407</name>
</gene>
<evidence type="ECO:0000313" key="2">
    <source>
        <dbReference type="Proteomes" id="UP000031668"/>
    </source>
</evidence>
<reference evidence="1 2" key="1">
    <citation type="journal article" date="2014" name="Genome Biol. Evol.">
        <title>The genome of the myxosporean Thelohanellus kitauei shows adaptations to nutrient acquisition within its fish host.</title>
        <authorList>
            <person name="Yang Y."/>
            <person name="Xiong J."/>
            <person name="Zhou Z."/>
            <person name="Huo F."/>
            <person name="Miao W."/>
            <person name="Ran C."/>
            <person name="Liu Y."/>
            <person name="Zhang J."/>
            <person name="Feng J."/>
            <person name="Wang M."/>
            <person name="Wang M."/>
            <person name="Wang L."/>
            <person name="Yao B."/>
        </authorList>
    </citation>
    <scope>NUCLEOTIDE SEQUENCE [LARGE SCALE GENOMIC DNA]</scope>
    <source>
        <strain evidence="1">Wuqing</strain>
    </source>
</reference>
<protein>
    <submittedName>
        <fullName evidence="1">Uncharacterized protein</fullName>
    </submittedName>
</protein>
<organism evidence="1 2">
    <name type="scientific">Thelohanellus kitauei</name>
    <name type="common">Myxosporean</name>
    <dbReference type="NCBI Taxonomy" id="669202"/>
    <lineage>
        <taxon>Eukaryota</taxon>
        <taxon>Metazoa</taxon>
        <taxon>Cnidaria</taxon>
        <taxon>Myxozoa</taxon>
        <taxon>Myxosporea</taxon>
        <taxon>Bivalvulida</taxon>
        <taxon>Platysporina</taxon>
        <taxon>Myxobolidae</taxon>
        <taxon>Thelohanellus</taxon>
    </lineage>
</organism>
<accession>A0A0C2JZ86</accession>
<sequence>MNPNLSNFKLDAFVELKETVTRASNREDLTKVLIFLHSAGPEVNNILTTHSHLKDLEEIPFFEILSCSELHYEPKRPLLLRRIDFQNRKRQPAKKIDECIRDQLIFGIENDTFKQEFVKLCESNKTTLTEVLNLALFLKSTSPKNDDQSG</sequence>